<dbReference type="InterPro" id="IPR042774">
    <property type="entry name" value="UBXN6_PUB"/>
</dbReference>
<feature type="compositionally biased region" description="Low complexity" evidence="1">
    <location>
        <begin position="29"/>
        <end position="41"/>
    </location>
</feature>
<dbReference type="Gene3D" id="1.20.58.2190">
    <property type="match status" value="1"/>
</dbReference>
<dbReference type="SUPFAM" id="SSF143503">
    <property type="entry name" value="PUG domain-like"/>
    <property type="match status" value="1"/>
</dbReference>
<dbReference type="InterPro" id="IPR001012">
    <property type="entry name" value="UBX_dom"/>
</dbReference>
<dbReference type="SUPFAM" id="SSF54236">
    <property type="entry name" value="Ubiquitin-like"/>
    <property type="match status" value="1"/>
</dbReference>
<dbReference type="PANTHER" id="PTHR23153">
    <property type="entry name" value="UBX-RELATED"/>
    <property type="match status" value="1"/>
</dbReference>
<evidence type="ECO:0000256" key="1">
    <source>
        <dbReference type="SAM" id="MobiDB-lite"/>
    </source>
</evidence>
<dbReference type="Proteomes" id="UP000301870">
    <property type="component" value="Chromosome 5"/>
</dbReference>
<feature type="compositionally biased region" description="Polar residues" evidence="1">
    <location>
        <begin position="97"/>
        <end position="113"/>
    </location>
</feature>
<dbReference type="RefSeq" id="XP_022837384.1">
    <property type="nucleotide sequence ID" value="XM_022981616.1"/>
</dbReference>
<dbReference type="PANTHER" id="PTHR23153:SF38">
    <property type="entry name" value="UBX DOMAIN-CONTAINING PROTEIN 6"/>
    <property type="match status" value="1"/>
</dbReference>
<feature type="domain" description="UBX" evidence="2">
    <location>
        <begin position="350"/>
        <end position="420"/>
    </location>
</feature>
<dbReference type="InterPro" id="IPR029071">
    <property type="entry name" value="Ubiquitin-like_domsf"/>
</dbReference>
<dbReference type="OrthoDB" id="49605at2759"/>
<dbReference type="Gene3D" id="3.10.20.90">
    <property type="entry name" value="Phosphatidylinositol 3-kinase Catalytic Subunit, Chain A, domain 1"/>
    <property type="match status" value="1"/>
</dbReference>
<feature type="region of interest" description="Disordered" evidence="1">
    <location>
        <begin position="13"/>
        <end position="54"/>
    </location>
</feature>
<proteinExistence type="predicted"/>
<dbReference type="CDD" id="cd16119">
    <property type="entry name" value="UBX_UBXN6"/>
    <property type="match status" value="1"/>
</dbReference>
<dbReference type="PROSITE" id="PS50033">
    <property type="entry name" value="UBX"/>
    <property type="match status" value="1"/>
</dbReference>
<sequence>MADRIKKFFQKKKTDARFKMAGPGHKLSESTLSSQSSNVQCSKKEVPIKRSGLSEESKVAAEAALSRLQQKRENPSFNTSLAAIQAQVKKELENERANQMSEASASKSMTTPSEIHKREIEDVPRNYAASGVYFKCPLISNDILPRDEWKKNIKTFLYEQLEEERGLTACLIIQSCNNNREKVDTCVETLCKYLENIITQPEEEKFQKIRMSNRVFAERVQPIEGSMELLLAAGFIQQKVPNADGMEEDFLVFQKNNVPSVESLVTLIDGLRTAEPIQLELDRNLQVLLPSQAANKVQLPPSFYALSPEEIKREQQLRQEAIERSQMLRTKAMREKDEIREMRKYKFAIIRVRFPDGILLQGTFSVYERYNDIHEFVRENLEHDLPFVLSMPTGHKVTLEEDANKTLIDLRLVPATILTFAWHSSVAEQIHNSPNKDVFLKPEVMVLVQEVALAMNKLLRCVSIKSAIFRSCSLRHVKLLALQALLVCLREVYYLLF</sequence>
<dbReference type="KEGG" id="sliu:111364658"/>
<organism evidence="3 4">
    <name type="scientific">Spodoptera litura</name>
    <name type="common">Asian cotton leafworm</name>
    <dbReference type="NCBI Taxonomy" id="69820"/>
    <lineage>
        <taxon>Eukaryota</taxon>
        <taxon>Metazoa</taxon>
        <taxon>Ecdysozoa</taxon>
        <taxon>Arthropoda</taxon>
        <taxon>Hexapoda</taxon>
        <taxon>Insecta</taxon>
        <taxon>Pterygota</taxon>
        <taxon>Neoptera</taxon>
        <taxon>Endopterygota</taxon>
        <taxon>Lepidoptera</taxon>
        <taxon>Glossata</taxon>
        <taxon>Ditrysia</taxon>
        <taxon>Noctuoidea</taxon>
        <taxon>Noctuidae</taxon>
        <taxon>Amphipyrinae</taxon>
        <taxon>Spodoptera</taxon>
    </lineage>
</organism>
<dbReference type="Pfam" id="PF09409">
    <property type="entry name" value="PUB"/>
    <property type="match status" value="1"/>
</dbReference>
<accession>A0A9J7EWS0</accession>
<dbReference type="InterPro" id="IPR036339">
    <property type="entry name" value="PUB-like_dom_sf"/>
</dbReference>
<keyword evidence="3" id="KW-1185">Reference proteome</keyword>
<dbReference type="CDD" id="cd10460">
    <property type="entry name" value="PUB_UBXD1"/>
    <property type="match status" value="1"/>
</dbReference>
<dbReference type="GO" id="GO:0005737">
    <property type="term" value="C:cytoplasm"/>
    <property type="evidence" value="ECO:0007669"/>
    <property type="project" value="TreeGrafter"/>
</dbReference>
<feature type="compositionally biased region" description="Basic and acidic residues" evidence="1">
    <location>
        <begin position="42"/>
        <end position="54"/>
    </location>
</feature>
<dbReference type="CTD" id="37148"/>
<dbReference type="GeneID" id="111364658"/>
<feature type="region of interest" description="Disordered" evidence="1">
    <location>
        <begin position="94"/>
        <end position="115"/>
    </location>
</feature>
<dbReference type="InterPro" id="IPR018997">
    <property type="entry name" value="PUB_domain"/>
</dbReference>
<dbReference type="SMART" id="SM00580">
    <property type="entry name" value="PUG"/>
    <property type="match status" value="1"/>
</dbReference>
<dbReference type="Pfam" id="PF00789">
    <property type="entry name" value="UBX"/>
    <property type="match status" value="1"/>
</dbReference>
<protein>
    <submittedName>
        <fullName evidence="4">UBX domain-containing protein 6 isoform X1</fullName>
    </submittedName>
</protein>
<evidence type="ECO:0000313" key="4">
    <source>
        <dbReference type="RefSeq" id="XP_022837384.1"/>
    </source>
</evidence>
<name>A0A9J7EWS0_SPOLT</name>
<evidence type="ECO:0000313" key="3">
    <source>
        <dbReference type="Proteomes" id="UP000301870"/>
    </source>
</evidence>
<evidence type="ECO:0000259" key="2">
    <source>
        <dbReference type="PROSITE" id="PS50033"/>
    </source>
</evidence>
<reference evidence="4" key="1">
    <citation type="submission" date="2025-08" db="UniProtKB">
        <authorList>
            <consortium name="RefSeq"/>
        </authorList>
    </citation>
    <scope>IDENTIFICATION</scope>
    <source>
        <strain evidence="4">Ishihara</strain>
        <tissue evidence="4">Whole body</tissue>
    </source>
</reference>
<dbReference type="AlphaFoldDB" id="A0A9J7EWS0"/>
<gene>
    <name evidence="4" type="primary">LOC111364658</name>
</gene>